<evidence type="ECO:0000313" key="2">
    <source>
        <dbReference type="EMBL" id="MBV6340555.1"/>
    </source>
</evidence>
<protein>
    <submittedName>
        <fullName evidence="2">ADP-ribosylglycohydrolase family protein</fullName>
    </submittedName>
</protein>
<feature type="transmembrane region" description="Helical" evidence="1">
    <location>
        <begin position="326"/>
        <end position="347"/>
    </location>
</feature>
<dbReference type="Pfam" id="PF03747">
    <property type="entry name" value="ADP_ribosyl_GH"/>
    <property type="match status" value="1"/>
</dbReference>
<gene>
    <name evidence="2" type="ORF">HWQ67_03040</name>
</gene>
<dbReference type="RefSeq" id="WP_218251174.1">
    <property type="nucleotide sequence ID" value="NZ_JABXWD010000031.1"/>
</dbReference>
<dbReference type="PANTHER" id="PTHR16222:SF12">
    <property type="entry name" value="ADP-RIBOSYLGLYCOHYDROLASE-RELATED"/>
    <property type="match status" value="1"/>
</dbReference>
<dbReference type="Proteomes" id="UP001196980">
    <property type="component" value="Unassembled WGS sequence"/>
</dbReference>
<dbReference type="InterPro" id="IPR050792">
    <property type="entry name" value="ADP-ribosylglycohydrolase"/>
</dbReference>
<comment type="caution">
    <text evidence="2">The sequence shown here is derived from an EMBL/GenBank/DDBJ whole genome shotgun (WGS) entry which is preliminary data.</text>
</comment>
<reference evidence="2 3" key="1">
    <citation type="journal article" date="2020" name="J Geophys Res Biogeosci">
        <title>Magnetotaxis as an Adaptation to Enable Bacterial Shuttling of Microbial Sulfur and Sulfur Cycling Across Aquatic Oxic#Anoxic Interfaces.</title>
        <authorList>
            <person name="Li J."/>
            <person name="Liu P."/>
            <person name="Wang J."/>
            <person name="Roberts A.P."/>
            <person name="Pan Y."/>
        </authorList>
    </citation>
    <scope>NUCLEOTIDE SEQUENCE [LARGE SCALE GENOMIC DNA]</scope>
    <source>
        <strain evidence="2 3">MYR-1_YQ</strain>
    </source>
</reference>
<keyword evidence="3" id="KW-1185">Reference proteome</keyword>
<keyword evidence="1" id="KW-0472">Membrane</keyword>
<proteinExistence type="predicted"/>
<keyword evidence="1" id="KW-0812">Transmembrane</keyword>
<keyword evidence="1" id="KW-1133">Transmembrane helix</keyword>
<dbReference type="PANTHER" id="PTHR16222">
    <property type="entry name" value="ADP-RIBOSYLGLYCOHYDROLASE"/>
    <property type="match status" value="1"/>
</dbReference>
<dbReference type="EMBL" id="JABXWD010000031">
    <property type="protein sequence ID" value="MBV6340555.1"/>
    <property type="molecule type" value="Genomic_DNA"/>
</dbReference>
<name>A0ABS6RW34_9BACT</name>
<dbReference type="InterPro" id="IPR005502">
    <property type="entry name" value="Ribosyl_crysJ1"/>
</dbReference>
<sequence length="357" mass="38569">MTDNTDAIVGCLLGTAVGDALGLPFEMMSRQRQLKAYPEIEGHHFFLGRGMFSDDTQHSCMVAQALIASNADTEVFIRELARQFRWWLLTLPAGTGKATLLSVLRLWIGVNPHNSGVFSAGNGPSMKSALIGVCYGQDTVKMCQLVRAATAITHTDPKACFGAIAVAVAAGMASRGQPVSPPEFLDRLRDVLSNEDAGEFLGLVCRVVRSVTAGDDTLRFADDLGLTKGVSGYTYHTVPVALHSWLRHQGDYRGAVVDVIRCGGDTDTTGAITGAIMGAGVGKAGIPKQWLQNIREWPATISWIERLGIQLAEVCAKGYAQRPLKVSVFGSLLRNVVFVLVVFAHLFRRMLPVRRGL</sequence>
<accession>A0ABS6RW34</accession>
<evidence type="ECO:0000313" key="3">
    <source>
        <dbReference type="Proteomes" id="UP001196980"/>
    </source>
</evidence>
<evidence type="ECO:0000256" key="1">
    <source>
        <dbReference type="SAM" id="Phobius"/>
    </source>
</evidence>
<organism evidence="2 3">
    <name type="scientific">Candidatus Magnetobacterium casense</name>
    <dbReference type="NCBI Taxonomy" id="1455061"/>
    <lineage>
        <taxon>Bacteria</taxon>
        <taxon>Pseudomonadati</taxon>
        <taxon>Nitrospirota</taxon>
        <taxon>Thermodesulfovibrionia</taxon>
        <taxon>Thermodesulfovibrionales</taxon>
        <taxon>Candidatus Magnetobacteriaceae</taxon>
        <taxon>Candidatus Magnetobacterium</taxon>
    </lineage>
</organism>